<evidence type="ECO:0000313" key="10">
    <source>
        <dbReference type="Proteomes" id="UP000050443"/>
    </source>
</evidence>
<dbReference type="PATRIC" id="fig|362413.3.peg.3406"/>
<feature type="active site" description="Charge relay system" evidence="5 6">
    <location>
        <position position="97"/>
    </location>
</feature>
<reference evidence="9 10" key="1">
    <citation type="submission" date="2014-09" db="EMBL/GenBank/DDBJ databases">
        <title>Genome sequence of Flavobacterium aquidurense RC62.</title>
        <authorList>
            <person name="Kim J.F."/>
            <person name="Kwak M.-J."/>
        </authorList>
    </citation>
    <scope>NUCLEOTIDE SEQUENCE [LARGE SCALE GENOMIC DNA]</scope>
    <source>
        <strain evidence="9 10">RC62</strain>
    </source>
</reference>
<protein>
    <submittedName>
        <fullName evidence="9">Subtilisin-like serine protease</fullName>
    </submittedName>
</protein>
<sequence>MYGNPDEDLSLLMRLEKEKDYPENCKIITEFGKIVSITTKRRYLLSIYNSKKVKSLKAPTVVPANEITEQYPESEVLDKKNNVSGDPVSNVMFGIIDFGFDFTHPDFIVNGKTRFENIWVQSGRYDGNAYGYGRIITKEQINDALQDEFPFKKLGYHPGKSDLFGNGTHGTHVLGIACGNGAVATKSFAPNVAITAVDLGLNNINGSNLSLGDSVKTSHGLHFCTVTANKMPLVINMSLGGHGDAHTGQTLLEQIIDHILTTRKGTAIVQSTGNYHQANVHTYGDIKHNQKVKIPWMFKKNDRTPNEMEIWYHGDDILSVNIYDDNQDLLLSSTPFKDELIIKDDDEVGICLHRCNEPNTGKNQINILINGKLNSKFWTVELVGRTVKNGRYHCYIERDDGGQSIFLPAIANKTHTTNSICNSKYSIVVGAYNQTDETKTILSFSSSGPTADGRMKPELVAPGFKIKSSCSSSSRENRASNKLTSKSGSSMAAPYVASLVMKILEKEPELDIIAIRKKLFAACDTAFFKENNFEVFRAGHGYINPNKIT</sequence>
<evidence type="ECO:0000313" key="9">
    <source>
        <dbReference type="EMBL" id="KQB42477.1"/>
    </source>
</evidence>
<dbReference type="InterPro" id="IPR036852">
    <property type="entry name" value="Peptidase_S8/S53_dom_sf"/>
</dbReference>
<dbReference type="PRINTS" id="PR00723">
    <property type="entry name" value="SUBTILISIN"/>
</dbReference>
<keyword evidence="2 6" id="KW-0645">Protease</keyword>
<feature type="domain" description="Peptidase S8/S53" evidence="8">
    <location>
        <begin position="90"/>
        <end position="328"/>
    </location>
</feature>
<dbReference type="Proteomes" id="UP000050443">
    <property type="component" value="Unassembled WGS sequence"/>
</dbReference>
<keyword evidence="4 6" id="KW-0720">Serine protease</keyword>
<dbReference type="InterPro" id="IPR000209">
    <property type="entry name" value="Peptidase_S8/S53_dom"/>
</dbReference>
<feature type="region of interest" description="Disordered" evidence="7">
    <location>
        <begin position="469"/>
        <end position="488"/>
    </location>
</feature>
<evidence type="ECO:0000256" key="5">
    <source>
        <dbReference type="PIRSR" id="PIRSR615500-1"/>
    </source>
</evidence>
<evidence type="ECO:0000256" key="7">
    <source>
        <dbReference type="SAM" id="MobiDB-lite"/>
    </source>
</evidence>
<evidence type="ECO:0000256" key="1">
    <source>
        <dbReference type="ARBA" id="ARBA00011073"/>
    </source>
</evidence>
<organism evidence="9 10">
    <name type="scientific">Flavobacterium aquidurense</name>
    <dbReference type="NCBI Taxonomy" id="362413"/>
    <lineage>
        <taxon>Bacteria</taxon>
        <taxon>Pseudomonadati</taxon>
        <taxon>Bacteroidota</taxon>
        <taxon>Flavobacteriia</taxon>
        <taxon>Flavobacteriales</taxon>
        <taxon>Flavobacteriaceae</taxon>
        <taxon>Flavobacterium</taxon>
    </lineage>
</organism>
<dbReference type="PROSITE" id="PS51892">
    <property type="entry name" value="SUBTILASE"/>
    <property type="match status" value="1"/>
</dbReference>
<feature type="active site" description="Charge relay system" evidence="5 6">
    <location>
        <position position="490"/>
    </location>
</feature>
<dbReference type="PANTHER" id="PTHR43806">
    <property type="entry name" value="PEPTIDASE S8"/>
    <property type="match status" value="1"/>
</dbReference>
<dbReference type="Gene3D" id="2.60.120.1290">
    <property type="match status" value="1"/>
</dbReference>
<dbReference type="STRING" id="362413.RC62_3483"/>
<dbReference type="PANTHER" id="PTHR43806:SF11">
    <property type="entry name" value="CEREVISIN-RELATED"/>
    <property type="match status" value="1"/>
</dbReference>
<dbReference type="Gene3D" id="3.40.50.200">
    <property type="entry name" value="Peptidase S8/S53 domain"/>
    <property type="match status" value="1"/>
</dbReference>
<dbReference type="InterPro" id="IPR050131">
    <property type="entry name" value="Peptidase_S8_subtilisin-like"/>
</dbReference>
<accession>A0A0Q0Y1A8</accession>
<evidence type="ECO:0000256" key="2">
    <source>
        <dbReference type="ARBA" id="ARBA00022670"/>
    </source>
</evidence>
<evidence type="ECO:0000259" key="8">
    <source>
        <dbReference type="Pfam" id="PF00082"/>
    </source>
</evidence>
<gene>
    <name evidence="9" type="ORF">RC62_3483</name>
</gene>
<evidence type="ECO:0000256" key="6">
    <source>
        <dbReference type="PROSITE-ProRule" id="PRU01240"/>
    </source>
</evidence>
<dbReference type="GO" id="GO:0006508">
    <property type="term" value="P:proteolysis"/>
    <property type="evidence" value="ECO:0007669"/>
    <property type="project" value="UniProtKB-KW"/>
</dbReference>
<dbReference type="GO" id="GO:0004252">
    <property type="term" value="F:serine-type endopeptidase activity"/>
    <property type="evidence" value="ECO:0007669"/>
    <property type="project" value="UniProtKB-UniRule"/>
</dbReference>
<name>A0A0Q0Y1A8_9FLAO</name>
<dbReference type="GO" id="GO:0005615">
    <property type="term" value="C:extracellular space"/>
    <property type="evidence" value="ECO:0007669"/>
    <property type="project" value="TreeGrafter"/>
</dbReference>
<feature type="domain" description="Peptidase S8/S53" evidence="8">
    <location>
        <begin position="395"/>
        <end position="520"/>
    </location>
</feature>
<dbReference type="SUPFAM" id="SSF52743">
    <property type="entry name" value="Subtilisin-like"/>
    <property type="match status" value="1"/>
</dbReference>
<dbReference type="Pfam" id="PF00082">
    <property type="entry name" value="Peptidase_S8"/>
    <property type="match status" value="2"/>
</dbReference>
<dbReference type="InterPro" id="IPR015500">
    <property type="entry name" value="Peptidase_S8_subtilisin-rel"/>
</dbReference>
<proteinExistence type="inferred from homology"/>
<dbReference type="EMBL" id="JRLF01000006">
    <property type="protein sequence ID" value="KQB42477.1"/>
    <property type="molecule type" value="Genomic_DNA"/>
</dbReference>
<keyword evidence="3 6" id="KW-0378">Hydrolase</keyword>
<comment type="caution">
    <text evidence="9">The sequence shown here is derived from an EMBL/GenBank/DDBJ whole genome shotgun (WGS) entry which is preliminary data.</text>
</comment>
<evidence type="ECO:0000256" key="4">
    <source>
        <dbReference type="ARBA" id="ARBA00022825"/>
    </source>
</evidence>
<evidence type="ECO:0000256" key="3">
    <source>
        <dbReference type="ARBA" id="ARBA00022801"/>
    </source>
</evidence>
<dbReference type="AlphaFoldDB" id="A0A0Q0Y1A8"/>
<feature type="active site" description="Charge relay system" evidence="5 6">
    <location>
        <position position="169"/>
    </location>
</feature>
<comment type="similarity">
    <text evidence="1 6">Belongs to the peptidase S8 family.</text>
</comment>